<dbReference type="RefSeq" id="WP_125650643.1">
    <property type="nucleotide sequence ID" value="NZ_JBHTOH010000082.1"/>
</dbReference>
<reference evidence="2" key="1">
    <citation type="journal article" date="2019" name="Int. J. Syst. Evol. Microbiol.">
        <title>The Global Catalogue of Microorganisms (GCM) 10K type strain sequencing project: providing services to taxonomists for standard genome sequencing and annotation.</title>
        <authorList>
            <consortium name="The Broad Institute Genomics Platform"/>
            <consortium name="The Broad Institute Genome Sequencing Center for Infectious Disease"/>
            <person name="Wu L."/>
            <person name="Ma J."/>
        </authorList>
    </citation>
    <scope>NUCLEOTIDE SEQUENCE [LARGE SCALE GENOMIC DNA]</scope>
    <source>
        <strain evidence="2">CCM 8937</strain>
    </source>
</reference>
<protein>
    <submittedName>
        <fullName evidence="1">N-acetyltransferase</fullName>
    </submittedName>
</protein>
<evidence type="ECO:0000313" key="2">
    <source>
        <dbReference type="Proteomes" id="UP001597191"/>
    </source>
</evidence>
<proteinExistence type="predicted"/>
<dbReference type="EMBL" id="JBHTOH010000082">
    <property type="protein sequence ID" value="MFD1411575.1"/>
    <property type="molecule type" value="Genomic_DNA"/>
</dbReference>
<organism evidence="1 2">
    <name type="scientific">Lapidilactobacillus gannanensis</name>
    <dbReference type="NCBI Taxonomy" id="2486002"/>
    <lineage>
        <taxon>Bacteria</taxon>
        <taxon>Bacillati</taxon>
        <taxon>Bacillota</taxon>
        <taxon>Bacilli</taxon>
        <taxon>Lactobacillales</taxon>
        <taxon>Lactobacillaceae</taxon>
        <taxon>Lapidilactobacillus</taxon>
    </lineage>
</organism>
<sequence length="135" mass="15244">MLVKYKQDYEKIALGLLSFTPDLKDFNHLSAELANYVSDSTLELDLWRDAHGDFVGIVGFEIADNYILLRHLAFTPDFRTKENAFEVLDALKGKFNDKRLMATVSLTEIVSAWERQTTTGSDDSAPVEPQTPSQD</sequence>
<accession>A0ABW4BPR9</accession>
<keyword evidence="2" id="KW-1185">Reference proteome</keyword>
<comment type="caution">
    <text evidence="1">The sequence shown here is derived from an EMBL/GenBank/DDBJ whole genome shotgun (WGS) entry which is preliminary data.</text>
</comment>
<gene>
    <name evidence="1" type="ORF">ACFQ4R_08270</name>
</gene>
<dbReference type="Proteomes" id="UP001597191">
    <property type="component" value="Unassembled WGS sequence"/>
</dbReference>
<name>A0ABW4BPR9_9LACO</name>
<evidence type="ECO:0000313" key="1">
    <source>
        <dbReference type="EMBL" id="MFD1411575.1"/>
    </source>
</evidence>